<evidence type="ECO:0000256" key="3">
    <source>
        <dbReference type="ARBA" id="ARBA00022833"/>
    </source>
</evidence>
<proteinExistence type="predicted"/>
<dbReference type="InterPro" id="IPR004181">
    <property type="entry name" value="Znf_MIZ"/>
</dbReference>
<keyword evidence="6" id="KW-1185">Reference proteome</keyword>
<dbReference type="Gene3D" id="3.30.40.10">
    <property type="entry name" value="Zinc/RING finger domain, C3HC4 (zinc finger)"/>
    <property type="match status" value="1"/>
</dbReference>
<keyword evidence="1" id="KW-0479">Metal-binding</keyword>
<dbReference type="RefSeq" id="XP_003739939.1">
    <property type="nucleotide sequence ID" value="XM_003739891.3"/>
</dbReference>
<dbReference type="Pfam" id="PF02891">
    <property type="entry name" value="zf-MIZ"/>
    <property type="match status" value="1"/>
</dbReference>
<dbReference type="Proteomes" id="UP000694867">
    <property type="component" value="Unplaced"/>
</dbReference>
<dbReference type="AlphaFoldDB" id="A0AAJ6VW18"/>
<keyword evidence="3" id="KW-0862">Zinc</keyword>
<reference evidence="7" key="1">
    <citation type="submission" date="2025-08" db="UniProtKB">
        <authorList>
            <consortium name="RefSeq"/>
        </authorList>
    </citation>
    <scope>IDENTIFICATION</scope>
</reference>
<evidence type="ECO:0000256" key="4">
    <source>
        <dbReference type="PROSITE-ProRule" id="PRU00452"/>
    </source>
</evidence>
<evidence type="ECO:0000313" key="7">
    <source>
        <dbReference type="RefSeq" id="XP_003739939.1"/>
    </source>
</evidence>
<evidence type="ECO:0000256" key="2">
    <source>
        <dbReference type="ARBA" id="ARBA00022771"/>
    </source>
</evidence>
<feature type="domain" description="SP-RING-type" evidence="5">
    <location>
        <begin position="173"/>
        <end position="257"/>
    </location>
</feature>
<dbReference type="CDD" id="cd16650">
    <property type="entry name" value="SP-RING_PIAS-like"/>
    <property type="match status" value="1"/>
</dbReference>
<dbReference type="GO" id="GO:0000785">
    <property type="term" value="C:chromatin"/>
    <property type="evidence" value="ECO:0007669"/>
    <property type="project" value="TreeGrafter"/>
</dbReference>
<dbReference type="PROSITE" id="PS51044">
    <property type="entry name" value="ZF_SP_RING"/>
    <property type="match status" value="1"/>
</dbReference>
<dbReference type="GO" id="GO:0061665">
    <property type="term" value="F:SUMO ligase activity"/>
    <property type="evidence" value="ECO:0007669"/>
    <property type="project" value="TreeGrafter"/>
</dbReference>
<dbReference type="GeneID" id="100899911"/>
<dbReference type="KEGG" id="goe:100899911"/>
<organism evidence="6 7">
    <name type="scientific">Galendromus occidentalis</name>
    <name type="common">western predatory mite</name>
    <dbReference type="NCBI Taxonomy" id="34638"/>
    <lineage>
        <taxon>Eukaryota</taxon>
        <taxon>Metazoa</taxon>
        <taxon>Ecdysozoa</taxon>
        <taxon>Arthropoda</taxon>
        <taxon>Chelicerata</taxon>
        <taxon>Arachnida</taxon>
        <taxon>Acari</taxon>
        <taxon>Parasitiformes</taxon>
        <taxon>Mesostigmata</taxon>
        <taxon>Gamasina</taxon>
        <taxon>Phytoseioidea</taxon>
        <taxon>Phytoseiidae</taxon>
        <taxon>Typhlodrominae</taxon>
        <taxon>Galendromus</taxon>
    </lineage>
</organism>
<dbReference type="InterPro" id="IPR013083">
    <property type="entry name" value="Znf_RING/FYVE/PHD"/>
</dbReference>
<dbReference type="GO" id="GO:0008270">
    <property type="term" value="F:zinc ion binding"/>
    <property type="evidence" value="ECO:0007669"/>
    <property type="project" value="UniProtKB-KW"/>
</dbReference>
<name>A0AAJ6VW18_9ACAR</name>
<keyword evidence="2 4" id="KW-0863">Zinc-finger</keyword>
<dbReference type="PANTHER" id="PTHR10782:SF4">
    <property type="entry name" value="TONALLI, ISOFORM E"/>
    <property type="match status" value="1"/>
</dbReference>
<dbReference type="GO" id="GO:0016925">
    <property type="term" value="P:protein sumoylation"/>
    <property type="evidence" value="ECO:0007669"/>
    <property type="project" value="TreeGrafter"/>
</dbReference>
<evidence type="ECO:0000259" key="5">
    <source>
        <dbReference type="PROSITE" id="PS51044"/>
    </source>
</evidence>
<accession>A0AAJ6VW18</accession>
<evidence type="ECO:0000313" key="6">
    <source>
        <dbReference type="Proteomes" id="UP000694867"/>
    </source>
</evidence>
<sequence>MPPKALKFPDFLPNMRIHGPIGRSFPLSTATTRCALDLSQSIMRQISTKTRLELRVLISIEVPPTQKDKPVPQTITVTSAESTQGIVQPRWTKFSGYWVHEDPVDLGFLIREKAEGKPFKTEFDLTIAILDSPNASGVADIFLSRRVSTATLIRSVLAADPLSRDTVEERRKRMRDEGVESEIVSLKCPCLGTRIVTPARFEACKHLECFDLHNFLAMEEKRPKGRCPICNKLIEFRRLGVCEFTADIIASNKSCESYRITPESVEPLSPTLASGAASRKRKRGALCPSLDENLNVQSLRKPLQAPESAPQAQLRRRLDCKEPPALRDPCEEPPLQQQTLTETPVYIVID</sequence>
<evidence type="ECO:0000256" key="1">
    <source>
        <dbReference type="ARBA" id="ARBA00022723"/>
    </source>
</evidence>
<gene>
    <name evidence="7" type="primary">LOC100899911</name>
</gene>
<protein>
    <submittedName>
        <fullName evidence="7">Uncharacterized protein LOC100899911</fullName>
    </submittedName>
</protein>
<dbReference type="PANTHER" id="PTHR10782">
    <property type="entry name" value="ZINC FINGER MIZ DOMAIN-CONTAINING PROTEIN"/>
    <property type="match status" value="1"/>
</dbReference>